<keyword evidence="1" id="KW-0175">Coiled coil</keyword>
<dbReference type="EMBL" id="JARKIB010000080">
    <property type="protein sequence ID" value="KAJ7746280.1"/>
    <property type="molecule type" value="Genomic_DNA"/>
</dbReference>
<feature type="region of interest" description="Disordered" evidence="2">
    <location>
        <begin position="1"/>
        <end position="46"/>
    </location>
</feature>
<feature type="compositionally biased region" description="Low complexity" evidence="2">
    <location>
        <begin position="24"/>
        <end position="34"/>
    </location>
</feature>
<keyword evidence="4" id="KW-1185">Reference proteome</keyword>
<protein>
    <submittedName>
        <fullName evidence="3">Uncharacterized protein</fullName>
    </submittedName>
</protein>
<evidence type="ECO:0000256" key="1">
    <source>
        <dbReference type="SAM" id="Coils"/>
    </source>
</evidence>
<evidence type="ECO:0000256" key="2">
    <source>
        <dbReference type="SAM" id="MobiDB-lite"/>
    </source>
</evidence>
<organism evidence="3 4">
    <name type="scientific">Mycena metata</name>
    <dbReference type="NCBI Taxonomy" id="1033252"/>
    <lineage>
        <taxon>Eukaryota</taxon>
        <taxon>Fungi</taxon>
        <taxon>Dikarya</taxon>
        <taxon>Basidiomycota</taxon>
        <taxon>Agaricomycotina</taxon>
        <taxon>Agaricomycetes</taxon>
        <taxon>Agaricomycetidae</taxon>
        <taxon>Agaricales</taxon>
        <taxon>Marasmiineae</taxon>
        <taxon>Mycenaceae</taxon>
        <taxon>Mycena</taxon>
    </lineage>
</organism>
<feature type="coiled-coil region" evidence="1">
    <location>
        <begin position="182"/>
        <end position="223"/>
    </location>
</feature>
<reference evidence="3" key="1">
    <citation type="submission" date="2023-03" db="EMBL/GenBank/DDBJ databases">
        <title>Massive genome expansion in bonnet fungi (Mycena s.s.) driven by repeated elements and novel gene families across ecological guilds.</title>
        <authorList>
            <consortium name="Lawrence Berkeley National Laboratory"/>
            <person name="Harder C.B."/>
            <person name="Miyauchi S."/>
            <person name="Viragh M."/>
            <person name="Kuo A."/>
            <person name="Thoen E."/>
            <person name="Andreopoulos B."/>
            <person name="Lu D."/>
            <person name="Skrede I."/>
            <person name="Drula E."/>
            <person name="Henrissat B."/>
            <person name="Morin E."/>
            <person name="Kohler A."/>
            <person name="Barry K."/>
            <person name="LaButti K."/>
            <person name="Morin E."/>
            <person name="Salamov A."/>
            <person name="Lipzen A."/>
            <person name="Mereny Z."/>
            <person name="Hegedus B."/>
            <person name="Baldrian P."/>
            <person name="Stursova M."/>
            <person name="Weitz H."/>
            <person name="Taylor A."/>
            <person name="Grigoriev I.V."/>
            <person name="Nagy L.G."/>
            <person name="Martin F."/>
            <person name="Kauserud H."/>
        </authorList>
    </citation>
    <scope>NUCLEOTIDE SEQUENCE</scope>
    <source>
        <strain evidence="3">CBHHK182m</strain>
    </source>
</reference>
<accession>A0AAD7IPE4</accession>
<evidence type="ECO:0000313" key="4">
    <source>
        <dbReference type="Proteomes" id="UP001215598"/>
    </source>
</evidence>
<comment type="caution">
    <text evidence="3">The sequence shown here is derived from an EMBL/GenBank/DDBJ whole genome shotgun (WGS) entry which is preliminary data.</text>
</comment>
<evidence type="ECO:0000313" key="3">
    <source>
        <dbReference type="EMBL" id="KAJ7746280.1"/>
    </source>
</evidence>
<feature type="region of interest" description="Disordered" evidence="2">
    <location>
        <begin position="91"/>
        <end position="117"/>
    </location>
</feature>
<dbReference type="Proteomes" id="UP001215598">
    <property type="component" value="Unassembled WGS sequence"/>
</dbReference>
<sequence length="248" mass="27361">MSSSPETTQKRGYGLRVRRGLGLRRGLPGAGRPRNPVVEGPPGDSSQVQNRAFLWLPFADCQQQTTSNSISHSSAADNARGILDTFLSVKRKREIDDSEPEDRRNGPHGQSSIPVTRETLLSDYDEALKNAVKDFTQALENAEKTLNPIAQKADSIDAERLALAGHKVLGLRVENTKLLKDNNTLKSENALLQQSLRTKETEVSEARRNSDKWEAKAKRNERLLIGIQSNVAQAQRALATSLAVDQDL</sequence>
<proteinExistence type="predicted"/>
<dbReference type="AlphaFoldDB" id="A0AAD7IPE4"/>
<gene>
    <name evidence="3" type="ORF">B0H16DRAFT_1556871</name>
</gene>
<name>A0AAD7IPE4_9AGAR</name>